<dbReference type="FunFam" id="1.20.200.10:FF:000015">
    <property type="entry name" value="argininosuccinate lyase isoform X2"/>
    <property type="match status" value="1"/>
</dbReference>
<dbReference type="FunFam" id="1.10.275.10:FF:000002">
    <property type="entry name" value="Argininosuccinate lyase"/>
    <property type="match status" value="1"/>
</dbReference>
<dbReference type="UniPathway" id="UPA00068">
    <property type="reaction ID" value="UER00114"/>
</dbReference>
<sequence length="474" mass="50788">MSKKDTTAVGDAAKSSIWGGRFSRGPSQLMQDINASIAYDKQLYRQDIDGSKAHATMLAACGIISDADCAAIHDGLSQIITEIEAGDFEFSAALEDIHMNIESRLADLIGEPARRLHTARSRNDQVATDFKLWVRASIDALDDALAALQASLLDKADEHCNTIMPGFTHLQTAQPVTFGFHLMAYVEMLGRDRGRFADARVRLNESPLGAAALAGTSFPIDRAQTAELLGFDRPAANAMDAVSDRDFALELLAAASICAVHLSRLAEEMVIWSSDRFAFISLSDAFTTGSSIMPQKRNPDAAELVRAKPGRIIGSLNGLLIVLKGLPLAYGKDMQEDKEGVFDAVESLAIAIAATSGMVRDMTANKNAMRDALTTGFPTATDLADYMVRELGLPFREAHHASGSIVALAAAKGCDLDALSLEDMQAVEPRIKADIMGILTVESAVAARTSFGGTAPVEVKARIADARSRFAIER</sequence>
<comment type="pathway">
    <text evidence="2 7">Amino-acid biosynthesis; L-arginine biosynthesis; L-arginine from L-ornithine and carbamoyl phosphate: step 3/3.</text>
</comment>
<dbReference type="CDD" id="cd01359">
    <property type="entry name" value="Argininosuccinate_lyase"/>
    <property type="match status" value="1"/>
</dbReference>
<dbReference type="InterPro" id="IPR020557">
    <property type="entry name" value="Fumarate_lyase_CS"/>
</dbReference>
<dbReference type="GO" id="GO:0004056">
    <property type="term" value="F:argininosuccinate lyase activity"/>
    <property type="evidence" value="ECO:0007669"/>
    <property type="project" value="UniProtKB-UniRule"/>
</dbReference>
<gene>
    <name evidence="7" type="primary">argH</name>
    <name evidence="10" type="ordered locus">SAR116_1867</name>
</gene>
<comment type="subcellular location">
    <subcellularLocation>
        <location evidence="7">Cytoplasm</location>
    </subcellularLocation>
</comment>
<dbReference type="GO" id="GO:0042450">
    <property type="term" value="P:L-arginine biosynthetic process via ornithine"/>
    <property type="evidence" value="ECO:0007669"/>
    <property type="project" value="UniProtKB-UniRule"/>
</dbReference>
<proteinExistence type="inferred from homology"/>
<dbReference type="KEGG" id="apb:SAR116_1867"/>
<feature type="domain" description="Argininosuccinate lyase C-terminal" evidence="9">
    <location>
        <begin position="377"/>
        <end position="446"/>
    </location>
</feature>
<comment type="similarity">
    <text evidence="7">Belongs to the lyase 1 family. Argininosuccinate lyase subfamily.</text>
</comment>
<dbReference type="InterPro" id="IPR024083">
    <property type="entry name" value="Fumarase/histidase_N"/>
</dbReference>
<dbReference type="AlphaFoldDB" id="D5BMR7"/>
<evidence type="ECO:0000313" key="11">
    <source>
        <dbReference type="Proteomes" id="UP000007460"/>
    </source>
</evidence>
<dbReference type="PANTHER" id="PTHR43814">
    <property type="entry name" value="ARGININOSUCCINATE LYASE"/>
    <property type="match status" value="1"/>
</dbReference>
<organism evidence="10 11">
    <name type="scientific">Puniceispirillum marinum (strain IMCC1322)</name>
    <dbReference type="NCBI Taxonomy" id="488538"/>
    <lineage>
        <taxon>Bacteria</taxon>
        <taxon>Pseudomonadati</taxon>
        <taxon>Pseudomonadota</taxon>
        <taxon>Alphaproteobacteria</taxon>
        <taxon>Candidatus Puniceispirillales</taxon>
        <taxon>Candidatus Puniceispirillaceae</taxon>
        <taxon>Candidatus Puniceispirillum</taxon>
    </lineage>
</organism>
<evidence type="ECO:0000256" key="4">
    <source>
        <dbReference type="ARBA" id="ARBA00022571"/>
    </source>
</evidence>
<dbReference type="OrthoDB" id="9769623at2"/>
<dbReference type="Gene3D" id="1.10.275.10">
    <property type="entry name" value="Fumarase/aspartase (N-terminal domain)"/>
    <property type="match status" value="1"/>
</dbReference>
<dbReference type="NCBIfam" id="TIGR00838">
    <property type="entry name" value="argH"/>
    <property type="match status" value="1"/>
</dbReference>
<dbReference type="RefSeq" id="WP_013046737.1">
    <property type="nucleotide sequence ID" value="NC_014010.1"/>
</dbReference>
<dbReference type="Proteomes" id="UP000007460">
    <property type="component" value="Chromosome"/>
</dbReference>
<name>D5BMR7_PUNMI</name>
<evidence type="ECO:0000256" key="6">
    <source>
        <dbReference type="ARBA" id="ARBA00023239"/>
    </source>
</evidence>
<dbReference type="InterPro" id="IPR029419">
    <property type="entry name" value="Arg_succ_lyase_C"/>
</dbReference>
<keyword evidence="6 7" id="KW-0456">Lyase</keyword>
<dbReference type="HOGENOM" id="CLU_027272_2_3_5"/>
<accession>D5BMR7</accession>
<dbReference type="InterPro" id="IPR022761">
    <property type="entry name" value="Fumarate_lyase_N"/>
</dbReference>
<dbReference type="InterPro" id="IPR008948">
    <property type="entry name" value="L-Aspartase-like"/>
</dbReference>
<dbReference type="Pfam" id="PF14698">
    <property type="entry name" value="ASL_C2"/>
    <property type="match status" value="1"/>
</dbReference>
<keyword evidence="11" id="KW-1185">Reference proteome</keyword>
<dbReference type="Gene3D" id="1.10.40.30">
    <property type="entry name" value="Fumarase/aspartase (C-terminal domain)"/>
    <property type="match status" value="1"/>
</dbReference>
<dbReference type="PRINTS" id="PR00145">
    <property type="entry name" value="ARGSUCLYASE"/>
</dbReference>
<keyword evidence="5 7" id="KW-0028">Amino-acid biosynthesis</keyword>
<dbReference type="eggNOG" id="COG0165">
    <property type="taxonomic scope" value="Bacteria"/>
</dbReference>
<dbReference type="Pfam" id="PF00206">
    <property type="entry name" value="Lyase_1"/>
    <property type="match status" value="1"/>
</dbReference>
<feature type="domain" description="Fumarate lyase N-terminal" evidence="8">
    <location>
        <begin position="20"/>
        <end position="314"/>
    </location>
</feature>
<dbReference type="GO" id="GO:0005829">
    <property type="term" value="C:cytosol"/>
    <property type="evidence" value="ECO:0007669"/>
    <property type="project" value="TreeGrafter"/>
</dbReference>
<dbReference type="FunFam" id="1.10.40.30:FF:000001">
    <property type="entry name" value="Argininosuccinate lyase"/>
    <property type="match status" value="1"/>
</dbReference>
<evidence type="ECO:0000313" key="10">
    <source>
        <dbReference type="EMBL" id="ADE40110.1"/>
    </source>
</evidence>
<dbReference type="EC" id="4.3.2.1" evidence="3 7"/>
<dbReference type="PANTHER" id="PTHR43814:SF1">
    <property type="entry name" value="ARGININOSUCCINATE LYASE"/>
    <property type="match status" value="1"/>
</dbReference>
<evidence type="ECO:0000256" key="3">
    <source>
        <dbReference type="ARBA" id="ARBA00012338"/>
    </source>
</evidence>
<dbReference type="InterPro" id="IPR009049">
    <property type="entry name" value="Argininosuccinate_lyase"/>
</dbReference>
<evidence type="ECO:0000256" key="5">
    <source>
        <dbReference type="ARBA" id="ARBA00022605"/>
    </source>
</evidence>
<dbReference type="HAMAP" id="MF_00006">
    <property type="entry name" value="Arg_succ_lyase"/>
    <property type="match status" value="1"/>
</dbReference>
<evidence type="ECO:0000259" key="8">
    <source>
        <dbReference type="Pfam" id="PF00206"/>
    </source>
</evidence>
<dbReference type="InterPro" id="IPR000362">
    <property type="entry name" value="Fumarate_lyase_fam"/>
</dbReference>
<dbReference type="Gene3D" id="1.20.200.10">
    <property type="entry name" value="Fumarase/aspartase (Central domain)"/>
    <property type="match status" value="1"/>
</dbReference>
<protein>
    <recommendedName>
        <fullName evidence="3 7">Argininosuccinate lyase</fullName>
        <shortName evidence="7">ASAL</shortName>
        <ecNumber evidence="3 7">4.3.2.1</ecNumber>
    </recommendedName>
    <alternativeName>
        <fullName evidence="7">Arginosuccinase</fullName>
    </alternativeName>
</protein>
<evidence type="ECO:0000256" key="2">
    <source>
        <dbReference type="ARBA" id="ARBA00004941"/>
    </source>
</evidence>
<keyword evidence="7" id="KW-0963">Cytoplasm</keyword>
<comment type="catalytic activity">
    <reaction evidence="1 7">
        <text>2-(N(omega)-L-arginino)succinate = fumarate + L-arginine</text>
        <dbReference type="Rhea" id="RHEA:24020"/>
        <dbReference type="ChEBI" id="CHEBI:29806"/>
        <dbReference type="ChEBI" id="CHEBI:32682"/>
        <dbReference type="ChEBI" id="CHEBI:57472"/>
        <dbReference type="EC" id="4.3.2.1"/>
    </reaction>
</comment>
<keyword evidence="4 7" id="KW-0055">Arginine biosynthesis</keyword>
<evidence type="ECO:0000259" key="9">
    <source>
        <dbReference type="Pfam" id="PF14698"/>
    </source>
</evidence>
<dbReference type="PRINTS" id="PR00149">
    <property type="entry name" value="FUMRATELYASE"/>
</dbReference>
<dbReference type="STRING" id="488538.SAR116_1867"/>
<evidence type="ECO:0000256" key="7">
    <source>
        <dbReference type="HAMAP-Rule" id="MF_00006"/>
    </source>
</evidence>
<dbReference type="PROSITE" id="PS00163">
    <property type="entry name" value="FUMARATE_LYASES"/>
    <property type="match status" value="1"/>
</dbReference>
<reference evidence="10 11" key="1">
    <citation type="journal article" date="2010" name="J. Bacteriol.">
        <title>Complete genome sequence of "Candidatus Puniceispirillum marinum" IMCC1322, a representative of the SAR116 clade in the Alphaproteobacteria.</title>
        <authorList>
            <person name="Oh H.M."/>
            <person name="Kwon K.K."/>
            <person name="Kang I."/>
            <person name="Kang S.G."/>
            <person name="Lee J.H."/>
            <person name="Kim S.J."/>
            <person name="Cho J.C."/>
        </authorList>
    </citation>
    <scope>NUCLEOTIDE SEQUENCE [LARGE SCALE GENOMIC DNA]</scope>
    <source>
        <strain evidence="10 11">IMCC1322</strain>
    </source>
</reference>
<evidence type="ECO:0000256" key="1">
    <source>
        <dbReference type="ARBA" id="ARBA00000985"/>
    </source>
</evidence>
<dbReference type="SUPFAM" id="SSF48557">
    <property type="entry name" value="L-aspartase-like"/>
    <property type="match status" value="1"/>
</dbReference>
<dbReference type="EMBL" id="CP001751">
    <property type="protein sequence ID" value="ADE40110.1"/>
    <property type="molecule type" value="Genomic_DNA"/>
</dbReference>